<dbReference type="SUPFAM" id="SSF51182">
    <property type="entry name" value="RmlC-like cupins"/>
    <property type="match status" value="1"/>
</dbReference>
<dbReference type="InterPro" id="IPR014710">
    <property type="entry name" value="RmlC-like_jellyroll"/>
</dbReference>
<feature type="domain" description="Cupin type-1" evidence="1">
    <location>
        <begin position="48"/>
        <end position="102"/>
    </location>
</feature>
<evidence type="ECO:0000313" key="3">
    <source>
        <dbReference type="Proteomes" id="UP000234662"/>
    </source>
</evidence>
<dbReference type="Pfam" id="PF00190">
    <property type="entry name" value="Cupin_1"/>
    <property type="match status" value="1"/>
</dbReference>
<dbReference type="RefSeq" id="WP_101821308.1">
    <property type="nucleotide sequence ID" value="NZ_PKJC01000016.1"/>
</dbReference>
<dbReference type="Proteomes" id="UP000234662">
    <property type="component" value="Unassembled WGS sequence"/>
</dbReference>
<protein>
    <recommendedName>
        <fullName evidence="1">Cupin type-1 domain-containing protein</fullName>
    </recommendedName>
</protein>
<evidence type="ECO:0000259" key="1">
    <source>
        <dbReference type="Pfam" id="PF00190"/>
    </source>
</evidence>
<dbReference type="InterPro" id="IPR011051">
    <property type="entry name" value="RmlC_Cupin_sf"/>
</dbReference>
<dbReference type="EMBL" id="PKJC01000016">
    <property type="protein sequence ID" value="PKZ64129.1"/>
    <property type="molecule type" value="Genomic_DNA"/>
</dbReference>
<sequence>MPRIAFSDGAEAATFISRERDGSRYFSQGVTNVRSDAQDIIWQATSWDEAFYCLEGAVQVVVTDANNEEMEFTLDAGEFFWAPAGYRYAVKSTGVEAKVLLTIGPQMRSGWRYTGDDESYSDTLISMRPTGARP</sequence>
<dbReference type="AlphaFoldDB" id="A0A2I1R4W3"/>
<reference evidence="2 3" key="1">
    <citation type="submission" date="2017-12" db="EMBL/GenBank/DDBJ databases">
        <title>Phylogenetic diversity of female urinary microbiome.</title>
        <authorList>
            <person name="Thomas-White K."/>
            <person name="Wolfe A.J."/>
        </authorList>
    </citation>
    <scope>NUCLEOTIDE SEQUENCE [LARGE SCALE GENOMIC DNA]</scope>
    <source>
        <strain evidence="2 3">UMB0777</strain>
    </source>
</reference>
<dbReference type="Gene3D" id="2.60.120.10">
    <property type="entry name" value="Jelly Rolls"/>
    <property type="match status" value="1"/>
</dbReference>
<gene>
    <name evidence="2" type="ORF">CYJ73_18560</name>
</gene>
<dbReference type="CDD" id="cd02208">
    <property type="entry name" value="cupin_RmlC-like"/>
    <property type="match status" value="1"/>
</dbReference>
<comment type="caution">
    <text evidence="2">The sequence shown here is derived from an EMBL/GenBank/DDBJ whole genome shotgun (WGS) entry which is preliminary data.</text>
</comment>
<proteinExistence type="predicted"/>
<organism evidence="2 3">
    <name type="scientific">Gordonia terrae</name>
    <dbReference type="NCBI Taxonomy" id="2055"/>
    <lineage>
        <taxon>Bacteria</taxon>
        <taxon>Bacillati</taxon>
        <taxon>Actinomycetota</taxon>
        <taxon>Actinomycetes</taxon>
        <taxon>Mycobacteriales</taxon>
        <taxon>Gordoniaceae</taxon>
        <taxon>Gordonia</taxon>
    </lineage>
</organism>
<accession>A0A2I1R4W3</accession>
<dbReference type="InterPro" id="IPR006045">
    <property type="entry name" value="Cupin_1"/>
</dbReference>
<evidence type="ECO:0000313" key="2">
    <source>
        <dbReference type="EMBL" id="PKZ64129.1"/>
    </source>
</evidence>
<name>A0A2I1R4W3_9ACTN</name>